<evidence type="ECO:0000313" key="1">
    <source>
        <dbReference type="EMBL" id="MBW96551.1"/>
    </source>
</evidence>
<sequence length="127" mass="15029">MDCRRLFTMNTDYISSSRDKIRHTLFRFHDHQVYIQRKICHRAQGIHHKRSNCDVWNKTTIHYISMNPITTCQFYSFYLWGLRLGRRSNSEMGSNVYYSQACQGKPTGFGKMDLLEPKAPSKPIYLS</sequence>
<dbReference type="AlphaFoldDB" id="A0A2P2JSV6"/>
<reference evidence="1" key="1">
    <citation type="submission" date="2018-02" db="EMBL/GenBank/DDBJ databases">
        <title>Rhizophora mucronata_Transcriptome.</title>
        <authorList>
            <person name="Meera S.P."/>
            <person name="Sreeshan A."/>
            <person name="Augustine A."/>
        </authorList>
    </citation>
    <scope>NUCLEOTIDE SEQUENCE</scope>
    <source>
        <tissue evidence="1">Leaf</tissue>
    </source>
</reference>
<name>A0A2P2JSV6_RHIMU</name>
<proteinExistence type="predicted"/>
<protein>
    <submittedName>
        <fullName evidence="1">Uncharacterized protein MANES_14G081000</fullName>
    </submittedName>
</protein>
<accession>A0A2P2JSV6</accession>
<organism evidence="1">
    <name type="scientific">Rhizophora mucronata</name>
    <name type="common">Asiatic mangrove</name>
    <dbReference type="NCBI Taxonomy" id="61149"/>
    <lineage>
        <taxon>Eukaryota</taxon>
        <taxon>Viridiplantae</taxon>
        <taxon>Streptophyta</taxon>
        <taxon>Embryophyta</taxon>
        <taxon>Tracheophyta</taxon>
        <taxon>Spermatophyta</taxon>
        <taxon>Magnoliopsida</taxon>
        <taxon>eudicotyledons</taxon>
        <taxon>Gunneridae</taxon>
        <taxon>Pentapetalae</taxon>
        <taxon>rosids</taxon>
        <taxon>fabids</taxon>
        <taxon>Malpighiales</taxon>
        <taxon>Rhizophoraceae</taxon>
        <taxon>Rhizophora</taxon>
    </lineage>
</organism>
<dbReference type="EMBL" id="GGEC01016068">
    <property type="protein sequence ID" value="MBW96551.1"/>
    <property type="molecule type" value="Transcribed_RNA"/>
</dbReference>